<dbReference type="PANTHER" id="PTHR33099:SF7">
    <property type="entry name" value="MYND-TYPE DOMAIN-CONTAINING PROTEIN"/>
    <property type="match status" value="1"/>
</dbReference>
<dbReference type="PANTHER" id="PTHR33099">
    <property type="entry name" value="FE2OG DIOXYGENASE DOMAIN-CONTAINING PROTEIN"/>
    <property type="match status" value="1"/>
</dbReference>
<feature type="region of interest" description="Disordered" evidence="1">
    <location>
        <begin position="1"/>
        <end position="85"/>
    </location>
</feature>
<protein>
    <submittedName>
        <fullName evidence="2">Uncharacterized protein</fullName>
    </submittedName>
</protein>
<evidence type="ECO:0000256" key="1">
    <source>
        <dbReference type="SAM" id="MobiDB-lite"/>
    </source>
</evidence>
<name>A0AAD7JN32_9AGAR</name>
<comment type="caution">
    <text evidence="2">The sequence shown here is derived from an EMBL/GenBank/DDBJ whole genome shotgun (WGS) entry which is preliminary data.</text>
</comment>
<dbReference type="EMBL" id="JARJLG010000033">
    <property type="protein sequence ID" value="KAJ7766375.1"/>
    <property type="molecule type" value="Genomic_DNA"/>
</dbReference>
<keyword evidence="3" id="KW-1185">Reference proteome</keyword>
<sequence length="1134" mass="125462">MKAWEIDNSFLIDVPPTSETATDSDSATEAEPEVLEPRVDQGSQNEQGGSEDEQLSEEEQDSEEEPSTAQQGGSMHRRRTSNPVRSMGAFEKALRMFDFKGSFLETERYTMARAANPCLEIEDVGPVGLPLSERLARTLMAGSTDSPASEFNRLEIPAERIRFQDPNWDVWLKKEAGLICAKLAGKTVRPSCRLRSLVLECAGSELKSSPVPPADAIATLVIVLPSLFTGGQLECSHGVQSRTVDFALDSKISTSVIAAYSVVDIAQCAITSGYRLSLTYDILQPDADAHSIPSFPDMENAALVLRQAMVQWQEEPEPGFVSYFLQSQCPLKQLGLQALTGSDASLAANLMRLAAQLDFQFYIVHLELYQSKYGKYSGWPGRLEPRKITDLEIENELTSIEVTAFDVQGVSVQISGFDFRWDKYLNGDSIDNDRPTTREYDLFNDDAVRVDEKYDRVLFFLWPTPIDSNHPLQIRYSPSYACSALQSSVSDAPSAREDLLVDSIRAGRKGGSKEDEEAGARVLGKCALQWHDLEMLFTASDMNRGAVAGLGPIGIDICLTAYRTFGWNPELKVFYTDAVKKEASNPLRQTFLAQLASESAGPEVEAWCGEQQELVLRSLNRTSISEIDWLLELATNPGARFMSETVYPQLETQKLESGFWVHFVRRLVNHASSADLGGEFTQKCVQQAIDNLPAFPTSQSTDANHRQQPAVTSIMDVLKLCVETKHGDLCAQVFDKMRQAARMGTFLAECPPWRYYFELTRSLDVYLPPLDDSSQTLFQLFFKEAAIRILAGSPKQNQAPFAPCPFTPDNLGTLDTAIRRAGGFSFLDEFNKKIVLDGRDSESLQTLVRHFVAELRPPPSISTDHAVLNTVVRQGIDVFDTKSFHMPQSKATLSPTIDDMVGLVKFCVDVGARSELQYLLVHFATPPPDISISQHVSKVLAPFLPKLRDYLASQKLDFDTTPFKYFAANIVKAFGNAVMSQKPHDLIAVDEIGCSEKKCGDCKILRDFFSCDEQSLSLPRAAKFREHIEKQLVTTKSWGITTRIDKDHGSPYRLEIMKPANMTAAGLRAENSPRGKALLALLGDETAQRRILGTADYETAVAQICGDSASSSGLKRSADGQIDTPAKKAKSSLS</sequence>
<feature type="region of interest" description="Disordered" evidence="1">
    <location>
        <begin position="1108"/>
        <end position="1134"/>
    </location>
</feature>
<accession>A0AAD7JN32</accession>
<proteinExistence type="predicted"/>
<gene>
    <name evidence="2" type="ORF">DFH07DRAFT_809714</name>
</gene>
<evidence type="ECO:0000313" key="3">
    <source>
        <dbReference type="Proteomes" id="UP001215280"/>
    </source>
</evidence>
<reference evidence="2" key="1">
    <citation type="submission" date="2023-03" db="EMBL/GenBank/DDBJ databases">
        <title>Massive genome expansion in bonnet fungi (Mycena s.s.) driven by repeated elements and novel gene families across ecological guilds.</title>
        <authorList>
            <consortium name="Lawrence Berkeley National Laboratory"/>
            <person name="Harder C.B."/>
            <person name="Miyauchi S."/>
            <person name="Viragh M."/>
            <person name="Kuo A."/>
            <person name="Thoen E."/>
            <person name="Andreopoulos B."/>
            <person name="Lu D."/>
            <person name="Skrede I."/>
            <person name="Drula E."/>
            <person name="Henrissat B."/>
            <person name="Morin E."/>
            <person name="Kohler A."/>
            <person name="Barry K."/>
            <person name="LaButti K."/>
            <person name="Morin E."/>
            <person name="Salamov A."/>
            <person name="Lipzen A."/>
            <person name="Mereny Z."/>
            <person name="Hegedus B."/>
            <person name="Baldrian P."/>
            <person name="Stursova M."/>
            <person name="Weitz H."/>
            <person name="Taylor A."/>
            <person name="Grigoriev I.V."/>
            <person name="Nagy L.G."/>
            <person name="Martin F."/>
            <person name="Kauserud H."/>
        </authorList>
    </citation>
    <scope>NUCLEOTIDE SEQUENCE</scope>
    <source>
        <strain evidence="2">CBHHK188m</strain>
    </source>
</reference>
<dbReference type="Proteomes" id="UP001215280">
    <property type="component" value="Unassembled WGS sequence"/>
</dbReference>
<feature type="compositionally biased region" description="Acidic residues" evidence="1">
    <location>
        <begin position="49"/>
        <end position="66"/>
    </location>
</feature>
<evidence type="ECO:0000313" key="2">
    <source>
        <dbReference type="EMBL" id="KAJ7766375.1"/>
    </source>
</evidence>
<dbReference type="AlphaFoldDB" id="A0AAD7JN32"/>
<organism evidence="2 3">
    <name type="scientific">Mycena maculata</name>
    <dbReference type="NCBI Taxonomy" id="230809"/>
    <lineage>
        <taxon>Eukaryota</taxon>
        <taxon>Fungi</taxon>
        <taxon>Dikarya</taxon>
        <taxon>Basidiomycota</taxon>
        <taxon>Agaricomycotina</taxon>
        <taxon>Agaricomycetes</taxon>
        <taxon>Agaricomycetidae</taxon>
        <taxon>Agaricales</taxon>
        <taxon>Marasmiineae</taxon>
        <taxon>Mycenaceae</taxon>
        <taxon>Mycena</taxon>
    </lineage>
</organism>